<name>A0A2H0NBF6_9BACT</name>
<proteinExistence type="predicted"/>
<evidence type="ECO:0000313" key="1">
    <source>
        <dbReference type="EMBL" id="PIR06218.1"/>
    </source>
</evidence>
<dbReference type="EMBL" id="PCWR01000062">
    <property type="protein sequence ID" value="PIR06218.1"/>
    <property type="molecule type" value="Genomic_DNA"/>
</dbReference>
<dbReference type="InterPro" id="IPR036583">
    <property type="entry name" value="23S_rRNA_IVS_sf"/>
</dbReference>
<dbReference type="Gene3D" id="1.20.1440.60">
    <property type="entry name" value="23S rRNA-intervening sequence"/>
    <property type="match status" value="1"/>
</dbReference>
<sequence>MALKSTNESKFWLAVLRDSNLLPEELKSESEHLLKETGEIANIFASSILTMKGKRKIF</sequence>
<dbReference type="AlphaFoldDB" id="A0A2H0NBF6"/>
<comment type="caution">
    <text evidence="1">The sequence shown here is derived from an EMBL/GenBank/DDBJ whole genome shotgun (WGS) entry which is preliminary data.</text>
</comment>
<accession>A0A2H0NBF6</accession>
<evidence type="ECO:0000313" key="2">
    <source>
        <dbReference type="Proteomes" id="UP000228867"/>
    </source>
</evidence>
<gene>
    <name evidence="1" type="ORF">COV54_03120</name>
</gene>
<protein>
    <recommendedName>
        <fullName evidence="3">Four helix bundle protein</fullName>
    </recommendedName>
</protein>
<reference evidence="1 2" key="1">
    <citation type="submission" date="2017-09" db="EMBL/GenBank/DDBJ databases">
        <title>Depth-based differentiation of microbial function through sediment-hosted aquifers and enrichment of novel symbionts in the deep terrestrial subsurface.</title>
        <authorList>
            <person name="Probst A.J."/>
            <person name="Ladd B."/>
            <person name="Jarett J.K."/>
            <person name="Geller-Mcgrath D.E."/>
            <person name="Sieber C.M."/>
            <person name="Emerson J.B."/>
            <person name="Anantharaman K."/>
            <person name="Thomas B.C."/>
            <person name="Malmstrom R."/>
            <person name="Stieglmeier M."/>
            <person name="Klingl A."/>
            <person name="Woyke T."/>
            <person name="Ryan C.M."/>
            <person name="Banfield J.F."/>
        </authorList>
    </citation>
    <scope>NUCLEOTIDE SEQUENCE [LARGE SCALE GENOMIC DNA]</scope>
    <source>
        <strain evidence="1">CG11_big_fil_rev_8_21_14_0_20_38_23</strain>
    </source>
</reference>
<dbReference type="Proteomes" id="UP000228867">
    <property type="component" value="Unassembled WGS sequence"/>
</dbReference>
<evidence type="ECO:0008006" key="3">
    <source>
        <dbReference type="Google" id="ProtNLM"/>
    </source>
</evidence>
<organism evidence="1 2">
    <name type="scientific">Candidatus Jorgensenbacteria bacterium CG11_big_fil_rev_8_21_14_0_20_38_23</name>
    <dbReference type="NCBI Taxonomy" id="1974594"/>
    <lineage>
        <taxon>Bacteria</taxon>
        <taxon>Candidatus Joergenseniibacteriota</taxon>
    </lineage>
</organism>